<protein>
    <submittedName>
        <fullName evidence="1">Uncharacterized protein</fullName>
    </submittedName>
</protein>
<reference evidence="1" key="1">
    <citation type="submission" date="2018-02" db="EMBL/GenBank/DDBJ databases">
        <title>Rhizophora mucronata_Transcriptome.</title>
        <authorList>
            <person name="Meera S.P."/>
            <person name="Sreeshan A."/>
            <person name="Augustine A."/>
        </authorList>
    </citation>
    <scope>NUCLEOTIDE SEQUENCE</scope>
    <source>
        <tissue evidence="1">Leaf</tissue>
    </source>
</reference>
<dbReference type="EMBL" id="GGEC01085721">
    <property type="protein sequence ID" value="MBX66205.1"/>
    <property type="molecule type" value="Transcribed_RNA"/>
</dbReference>
<accession>A0A2P2QH30</accession>
<dbReference type="AlphaFoldDB" id="A0A2P2QH30"/>
<evidence type="ECO:0000313" key="1">
    <source>
        <dbReference type="EMBL" id="MBX66205.1"/>
    </source>
</evidence>
<name>A0A2P2QH30_RHIMU</name>
<organism evidence="1">
    <name type="scientific">Rhizophora mucronata</name>
    <name type="common">Asiatic mangrove</name>
    <dbReference type="NCBI Taxonomy" id="61149"/>
    <lineage>
        <taxon>Eukaryota</taxon>
        <taxon>Viridiplantae</taxon>
        <taxon>Streptophyta</taxon>
        <taxon>Embryophyta</taxon>
        <taxon>Tracheophyta</taxon>
        <taxon>Spermatophyta</taxon>
        <taxon>Magnoliopsida</taxon>
        <taxon>eudicotyledons</taxon>
        <taxon>Gunneridae</taxon>
        <taxon>Pentapetalae</taxon>
        <taxon>rosids</taxon>
        <taxon>fabids</taxon>
        <taxon>Malpighiales</taxon>
        <taxon>Rhizophoraceae</taxon>
        <taxon>Rhizophora</taxon>
    </lineage>
</organism>
<sequence length="54" mass="6238">MITNFLNTLFFWRKKIKDNSKKMQTHVSTIGMPKTCGNVEVKNLDTLTSLSYTI</sequence>
<proteinExistence type="predicted"/>